<proteinExistence type="predicted"/>
<protein>
    <submittedName>
        <fullName evidence="1">Uncharacterized protein</fullName>
    </submittedName>
</protein>
<dbReference type="Proteomes" id="UP000006729">
    <property type="component" value="Chromosome 5"/>
</dbReference>
<sequence length="68" mass="7770">MSARRKDGHPSVYYLGSSIGPPFLHRQDCSHWYLPGVPDSWNELLYTLLLKWESVHAQNLTESSQATP</sequence>
<evidence type="ECO:0000313" key="2">
    <source>
        <dbReference type="Proteomes" id="UP000006729"/>
    </source>
</evidence>
<organism evidence="1 2">
    <name type="scientific">Populus trichocarpa</name>
    <name type="common">Western balsam poplar</name>
    <name type="synonym">Populus balsamifera subsp. trichocarpa</name>
    <dbReference type="NCBI Taxonomy" id="3694"/>
    <lineage>
        <taxon>Eukaryota</taxon>
        <taxon>Viridiplantae</taxon>
        <taxon>Streptophyta</taxon>
        <taxon>Embryophyta</taxon>
        <taxon>Tracheophyta</taxon>
        <taxon>Spermatophyta</taxon>
        <taxon>Magnoliopsida</taxon>
        <taxon>eudicotyledons</taxon>
        <taxon>Gunneridae</taxon>
        <taxon>Pentapetalae</taxon>
        <taxon>rosids</taxon>
        <taxon>fabids</taxon>
        <taxon>Malpighiales</taxon>
        <taxon>Salicaceae</taxon>
        <taxon>Saliceae</taxon>
        <taxon>Populus</taxon>
    </lineage>
</organism>
<name>A0ACC0T142_POPTR</name>
<comment type="caution">
    <text evidence="1">The sequence shown here is derived from an EMBL/GenBank/DDBJ whole genome shotgun (WGS) entry which is preliminary data.</text>
</comment>
<gene>
    <name evidence="1" type="ORF">POPTR_005G208301v4</name>
</gene>
<keyword evidence="2" id="KW-1185">Reference proteome</keyword>
<accession>A0ACC0T142</accession>
<dbReference type="EMBL" id="CM009294">
    <property type="protein sequence ID" value="KAI9395264.1"/>
    <property type="molecule type" value="Genomic_DNA"/>
</dbReference>
<evidence type="ECO:0000313" key="1">
    <source>
        <dbReference type="EMBL" id="KAI9395264.1"/>
    </source>
</evidence>
<reference evidence="1 2" key="1">
    <citation type="journal article" date="2006" name="Science">
        <title>The genome of black cottonwood, Populus trichocarpa (Torr. &amp; Gray).</title>
        <authorList>
            <person name="Tuskan G.A."/>
            <person name="Difazio S."/>
            <person name="Jansson S."/>
            <person name="Bohlmann J."/>
            <person name="Grigoriev I."/>
            <person name="Hellsten U."/>
            <person name="Putnam N."/>
            <person name="Ralph S."/>
            <person name="Rombauts S."/>
            <person name="Salamov A."/>
            <person name="Schein J."/>
            <person name="Sterck L."/>
            <person name="Aerts A."/>
            <person name="Bhalerao R.R."/>
            <person name="Bhalerao R.P."/>
            <person name="Blaudez D."/>
            <person name="Boerjan W."/>
            <person name="Brun A."/>
            <person name="Brunner A."/>
            <person name="Busov V."/>
            <person name="Campbell M."/>
            <person name="Carlson J."/>
            <person name="Chalot M."/>
            <person name="Chapman J."/>
            <person name="Chen G.L."/>
            <person name="Cooper D."/>
            <person name="Coutinho P.M."/>
            <person name="Couturier J."/>
            <person name="Covert S."/>
            <person name="Cronk Q."/>
            <person name="Cunningham R."/>
            <person name="Davis J."/>
            <person name="Degroeve S."/>
            <person name="Dejardin A."/>
            <person name="Depamphilis C."/>
            <person name="Detter J."/>
            <person name="Dirks B."/>
            <person name="Dubchak I."/>
            <person name="Duplessis S."/>
            <person name="Ehlting J."/>
            <person name="Ellis B."/>
            <person name="Gendler K."/>
            <person name="Goodstein D."/>
            <person name="Gribskov M."/>
            <person name="Grimwood J."/>
            <person name="Groover A."/>
            <person name="Gunter L."/>
            <person name="Hamberger B."/>
            <person name="Heinze B."/>
            <person name="Helariutta Y."/>
            <person name="Henrissat B."/>
            <person name="Holligan D."/>
            <person name="Holt R."/>
            <person name="Huang W."/>
            <person name="Islam-Faridi N."/>
            <person name="Jones S."/>
            <person name="Jones-Rhoades M."/>
            <person name="Jorgensen R."/>
            <person name="Joshi C."/>
            <person name="Kangasjarvi J."/>
            <person name="Karlsson J."/>
            <person name="Kelleher C."/>
            <person name="Kirkpatrick R."/>
            <person name="Kirst M."/>
            <person name="Kohler A."/>
            <person name="Kalluri U."/>
            <person name="Larimer F."/>
            <person name="Leebens-Mack J."/>
            <person name="Leple J.C."/>
            <person name="Locascio P."/>
            <person name="Lou Y."/>
            <person name="Lucas S."/>
            <person name="Martin F."/>
            <person name="Montanini B."/>
            <person name="Napoli C."/>
            <person name="Nelson D.R."/>
            <person name="Nelson C."/>
            <person name="Nieminen K."/>
            <person name="Nilsson O."/>
            <person name="Pereda V."/>
            <person name="Peter G."/>
            <person name="Philippe R."/>
            <person name="Pilate G."/>
            <person name="Poliakov A."/>
            <person name="Razumovskaya J."/>
            <person name="Richardson P."/>
            <person name="Rinaldi C."/>
            <person name="Ritland K."/>
            <person name="Rouze P."/>
            <person name="Ryaboy D."/>
            <person name="Schmutz J."/>
            <person name="Schrader J."/>
            <person name="Segerman B."/>
            <person name="Shin H."/>
            <person name="Siddiqui A."/>
            <person name="Sterky F."/>
            <person name="Terry A."/>
            <person name="Tsai C.J."/>
            <person name="Uberbacher E."/>
            <person name="Unneberg P."/>
            <person name="Vahala J."/>
            <person name="Wall K."/>
            <person name="Wessler S."/>
            <person name="Yang G."/>
            <person name="Yin T."/>
            <person name="Douglas C."/>
            <person name="Marra M."/>
            <person name="Sandberg G."/>
            <person name="Van de Peer Y."/>
            <person name="Rokhsar D."/>
        </authorList>
    </citation>
    <scope>NUCLEOTIDE SEQUENCE [LARGE SCALE GENOMIC DNA]</scope>
    <source>
        <strain evidence="2">cv. Nisqually</strain>
    </source>
</reference>